<dbReference type="SUPFAM" id="SSF46785">
    <property type="entry name" value="Winged helix' DNA-binding domain"/>
    <property type="match status" value="1"/>
</dbReference>
<feature type="domain" description="HTH deoR-type" evidence="3">
    <location>
        <begin position="1"/>
        <end position="50"/>
    </location>
</feature>
<sequence length="246" mass="27120">MIMNILHQHQRTTIKELNKHLNVSAATLRTDLTQMEKEGLLIRTHGGAMTKEKTNDQHCSPVGDTINQIEKIKISQRAAQLIMNGQCIFLDASPIALELARILVQEKSRLTVVTNGIHAAMEMKENPNITVILIGGALRAGSTALEGRFGIDLLRRIHADILFTSASGFTIEDGLTDFNVYEIELKKEMVKAASRVVALLDHDKIGKISIASYASTEQIDVLITDSEAPHAFFDEIAAKQIELIVV</sequence>
<comment type="caution">
    <text evidence="4">The sequence shown here is derived from an EMBL/GenBank/DDBJ whole genome shotgun (WGS) entry which is preliminary data.</text>
</comment>
<evidence type="ECO:0000259" key="3">
    <source>
        <dbReference type="PROSITE" id="PS51000"/>
    </source>
</evidence>
<dbReference type="OrthoDB" id="9797223at2"/>
<evidence type="ECO:0000256" key="1">
    <source>
        <dbReference type="ARBA" id="ARBA00023015"/>
    </source>
</evidence>
<organism evidence="4 5">
    <name type="scientific">Paenibacillus ferrarius</name>
    <dbReference type="NCBI Taxonomy" id="1469647"/>
    <lineage>
        <taxon>Bacteria</taxon>
        <taxon>Bacillati</taxon>
        <taxon>Bacillota</taxon>
        <taxon>Bacilli</taxon>
        <taxon>Bacillales</taxon>
        <taxon>Paenibacillaceae</taxon>
        <taxon>Paenibacillus</taxon>
    </lineage>
</organism>
<dbReference type="InterPro" id="IPR001034">
    <property type="entry name" value="DeoR_HTH"/>
</dbReference>
<dbReference type="Gene3D" id="1.10.10.10">
    <property type="entry name" value="Winged helix-like DNA-binding domain superfamily/Winged helix DNA-binding domain"/>
    <property type="match status" value="1"/>
</dbReference>
<keyword evidence="2" id="KW-0804">Transcription</keyword>
<dbReference type="SMART" id="SM00420">
    <property type="entry name" value="HTH_DEOR"/>
    <property type="match status" value="1"/>
</dbReference>
<dbReference type="InterPro" id="IPR036390">
    <property type="entry name" value="WH_DNA-bd_sf"/>
</dbReference>
<dbReference type="PROSITE" id="PS51000">
    <property type="entry name" value="HTH_DEOR_2"/>
    <property type="match status" value="1"/>
</dbReference>
<keyword evidence="1" id="KW-0805">Transcription regulation</keyword>
<dbReference type="GO" id="GO:0003700">
    <property type="term" value="F:DNA-binding transcription factor activity"/>
    <property type="evidence" value="ECO:0007669"/>
    <property type="project" value="InterPro"/>
</dbReference>
<dbReference type="PANTHER" id="PTHR30363:SF44">
    <property type="entry name" value="AGA OPERON TRANSCRIPTIONAL REPRESSOR-RELATED"/>
    <property type="match status" value="1"/>
</dbReference>
<dbReference type="Pfam" id="PF08220">
    <property type="entry name" value="HTH_DeoR"/>
    <property type="match status" value="1"/>
</dbReference>
<dbReference type="InterPro" id="IPR014036">
    <property type="entry name" value="DeoR-like_C"/>
</dbReference>
<dbReference type="InterPro" id="IPR050313">
    <property type="entry name" value="Carb_Metab_HTH_regulators"/>
</dbReference>
<keyword evidence="5" id="KW-1185">Reference proteome</keyword>
<dbReference type="PRINTS" id="PR00037">
    <property type="entry name" value="HTHLACR"/>
</dbReference>
<name>A0A1V4H7E1_9BACL</name>
<dbReference type="InterPro" id="IPR036388">
    <property type="entry name" value="WH-like_DNA-bd_sf"/>
</dbReference>
<dbReference type="Pfam" id="PF00455">
    <property type="entry name" value="DeoRC"/>
    <property type="match status" value="1"/>
</dbReference>
<evidence type="ECO:0000313" key="5">
    <source>
        <dbReference type="Proteomes" id="UP000190626"/>
    </source>
</evidence>
<dbReference type="Proteomes" id="UP000190626">
    <property type="component" value="Unassembled WGS sequence"/>
</dbReference>
<dbReference type="InterPro" id="IPR037171">
    <property type="entry name" value="NagB/RpiA_transferase-like"/>
</dbReference>
<dbReference type="STRING" id="1469647.BC351_40570"/>
<gene>
    <name evidence="4" type="ORF">BC351_40570</name>
</gene>
<dbReference type="AlphaFoldDB" id="A0A1V4H7E1"/>
<evidence type="ECO:0000313" key="4">
    <source>
        <dbReference type="EMBL" id="OPH47002.1"/>
    </source>
</evidence>
<dbReference type="SMART" id="SM01134">
    <property type="entry name" value="DeoRC"/>
    <property type="match status" value="1"/>
</dbReference>
<proteinExistence type="predicted"/>
<dbReference type="SUPFAM" id="SSF100950">
    <property type="entry name" value="NagB/RpiA/CoA transferase-like"/>
    <property type="match status" value="1"/>
</dbReference>
<dbReference type="EMBL" id="MBTG01000071">
    <property type="protein sequence ID" value="OPH47002.1"/>
    <property type="molecule type" value="Genomic_DNA"/>
</dbReference>
<evidence type="ECO:0000256" key="2">
    <source>
        <dbReference type="ARBA" id="ARBA00023163"/>
    </source>
</evidence>
<accession>A0A1V4H7E1</accession>
<protein>
    <submittedName>
        <fullName evidence="4">Transcriptional regulator</fullName>
    </submittedName>
</protein>
<dbReference type="PANTHER" id="PTHR30363">
    <property type="entry name" value="HTH-TYPE TRANSCRIPTIONAL REGULATOR SRLR-RELATED"/>
    <property type="match status" value="1"/>
</dbReference>
<reference evidence="5" key="1">
    <citation type="submission" date="2016-07" db="EMBL/GenBank/DDBJ databases">
        <authorList>
            <person name="Florea S."/>
            <person name="Webb J.S."/>
            <person name="Jaromczyk J."/>
            <person name="Schardl C.L."/>
        </authorList>
    </citation>
    <scope>NUCLEOTIDE SEQUENCE [LARGE SCALE GENOMIC DNA]</scope>
    <source>
        <strain evidence="5">CY1</strain>
    </source>
</reference>